<gene>
    <name evidence="1" type="ORF">M413DRAFT_28156</name>
</gene>
<dbReference type="EMBL" id="KN831781">
    <property type="protein sequence ID" value="KIM41075.1"/>
    <property type="molecule type" value="Genomic_DNA"/>
</dbReference>
<sequence>MSVAVAPYRHEAFNGLYLVKEAGNDLQAKGGGVMIHDEFGPLFLKHGIEEKFGLGLLHRHFDMEPSERLVELNNISTPWDETDAQSIGGALLSHSWDALLSTFGEFLAELYAKLRALGLDKTLGLRAHPGPDFDGLVEVTVGRANINFHPSEASGNNSLSGLVQVLTIFDADAC</sequence>
<keyword evidence="2" id="KW-1185">Reference proteome</keyword>
<organism evidence="1 2">
    <name type="scientific">Hebeloma cylindrosporum</name>
    <dbReference type="NCBI Taxonomy" id="76867"/>
    <lineage>
        <taxon>Eukaryota</taxon>
        <taxon>Fungi</taxon>
        <taxon>Dikarya</taxon>
        <taxon>Basidiomycota</taxon>
        <taxon>Agaricomycotina</taxon>
        <taxon>Agaricomycetes</taxon>
        <taxon>Agaricomycetidae</taxon>
        <taxon>Agaricales</taxon>
        <taxon>Agaricineae</taxon>
        <taxon>Hymenogastraceae</taxon>
        <taxon>Hebeloma</taxon>
    </lineage>
</organism>
<dbReference type="STRING" id="686832.A0A0C3BWU0"/>
<protein>
    <submittedName>
        <fullName evidence="1">Uncharacterized protein</fullName>
    </submittedName>
</protein>
<name>A0A0C3BWU0_HEBCY</name>
<accession>A0A0C3BWU0</accession>
<reference evidence="2" key="2">
    <citation type="submission" date="2015-01" db="EMBL/GenBank/DDBJ databases">
        <title>Evolutionary Origins and Diversification of the Mycorrhizal Mutualists.</title>
        <authorList>
            <consortium name="DOE Joint Genome Institute"/>
            <consortium name="Mycorrhizal Genomics Consortium"/>
            <person name="Kohler A."/>
            <person name="Kuo A."/>
            <person name="Nagy L.G."/>
            <person name="Floudas D."/>
            <person name="Copeland A."/>
            <person name="Barry K.W."/>
            <person name="Cichocki N."/>
            <person name="Veneault-Fourrey C."/>
            <person name="LaButti K."/>
            <person name="Lindquist E.A."/>
            <person name="Lipzen A."/>
            <person name="Lundell T."/>
            <person name="Morin E."/>
            <person name="Murat C."/>
            <person name="Riley R."/>
            <person name="Ohm R."/>
            <person name="Sun H."/>
            <person name="Tunlid A."/>
            <person name="Henrissat B."/>
            <person name="Grigoriev I.V."/>
            <person name="Hibbett D.S."/>
            <person name="Martin F."/>
        </authorList>
    </citation>
    <scope>NUCLEOTIDE SEQUENCE [LARGE SCALE GENOMIC DNA]</scope>
    <source>
        <strain evidence="2">h7</strain>
    </source>
</reference>
<dbReference type="HOGENOM" id="CLU_100665_0_0_1"/>
<reference evidence="1 2" key="1">
    <citation type="submission" date="2014-04" db="EMBL/GenBank/DDBJ databases">
        <authorList>
            <consortium name="DOE Joint Genome Institute"/>
            <person name="Kuo A."/>
            <person name="Gay G."/>
            <person name="Dore J."/>
            <person name="Kohler A."/>
            <person name="Nagy L.G."/>
            <person name="Floudas D."/>
            <person name="Copeland A."/>
            <person name="Barry K.W."/>
            <person name="Cichocki N."/>
            <person name="Veneault-Fourrey C."/>
            <person name="LaButti K."/>
            <person name="Lindquist E.A."/>
            <person name="Lipzen A."/>
            <person name="Lundell T."/>
            <person name="Morin E."/>
            <person name="Murat C."/>
            <person name="Sun H."/>
            <person name="Tunlid A."/>
            <person name="Henrissat B."/>
            <person name="Grigoriev I.V."/>
            <person name="Hibbett D.S."/>
            <person name="Martin F."/>
            <person name="Nordberg H.P."/>
            <person name="Cantor M.N."/>
            <person name="Hua S.X."/>
        </authorList>
    </citation>
    <scope>NUCLEOTIDE SEQUENCE [LARGE SCALE GENOMIC DNA]</scope>
    <source>
        <strain evidence="2">h7</strain>
    </source>
</reference>
<dbReference type="Proteomes" id="UP000053424">
    <property type="component" value="Unassembled WGS sequence"/>
</dbReference>
<dbReference type="OrthoDB" id="2322999at2759"/>
<proteinExistence type="predicted"/>
<dbReference type="AlphaFoldDB" id="A0A0C3BWU0"/>
<evidence type="ECO:0000313" key="1">
    <source>
        <dbReference type="EMBL" id="KIM41075.1"/>
    </source>
</evidence>
<evidence type="ECO:0000313" key="2">
    <source>
        <dbReference type="Proteomes" id="UP000053424"/>
    </source>
</evidence>